<keyword evidence="2" id="KW-1185">Reference proteome</keyword>
<feature type="non-terminal residue" evidence="1">
    <location>
        <position position="82"/>
    </location>
</feature>
<reference evidence="1 2" key="1">
    <citation type="submission" date="2024-04" db="EMBL/GenBank/DDBJ databases">
        <authorList>
            <person name="Rising A."/>
            <person name="Reimegard J."/>
            <person name="Sonavane S."/>
            <person name="Akerstrom W."/>
            <person name="Nylinder S."/>
            <person name="Hedman E."/>
            <person name="Kallberg Y."/>
        </authorList>
    </citation>
    <scope>NUCLEOTIDE SEQUENCE [LARGE SCALE GENOMIC DNA]</scope>
</reference>
<gene>
    <name evidence="1" type="ORF">LARSCL_LOCUS6426</name>
</gene>
<dbReference type="AlphaFoldDB" id="A0AAV1ZQ75"/>
<evidence type="ECO:0000313" key="1">
    <source>
        <dbReference type="EMBL" id="CAL1272507.1"/>
    </source>
</evidence>
<name>A0AAV1ZQ75_9ARAC</name>
<sequence length="82" mass="9855">MIEKAFTNFLKNGQGHHTTLLFNKERSKQESHFEILMKWNFDLSLWKIYWLSPLCHGALSLVTRPLFWSWRVPSLKPILRKI</sequence>
<evidence type="ECO:0000313" key="2">
    <source>
        <dbReference type="Proteomes" id="UP001497382"/>
    </source>
</evidence>
<dbReference type="Proteomes" id="UP001497382">
    <property type="component" value="Unassembled WGS sequence"/>
</dbReference>
<organism evidence="1 2">
    <name type="scientific">Larinioides sclopetarius</name>
    <dbReference type="NCBI Taxonomy" id="280406"/>
    <lineage>
        <taxon>Eukaryota</taxon>
        <taxon>Metazoa</taxon>
        <taxon>Ecdysozoa</taxon>
        <taxon>Arthropoda</taxon>
        <taxon>Chelicerata</taxon>
        <taxon>Arachnida</taxon>
        <taxon>Araneae</taxon>
        <taxon>Araneomorphae</taxon>
        <taxon>Entelegynae</taxon>
        <taxon>Araneoidea</taxon>
        <taxon>Araneidae</taxon>
        <taxon>Larinioides</taxon>
    </lineage>
</organism>
<dbReference type="EMBL" id="CAXIEN010000061">
    <property type="protein sequence ID" value="CAL1272507.1"/>
    <property type="molecule type" value="Genomic_DNA"/>
</dbReference>
<protein>
    <submittedName>
        <fullName evidence="1">Uncharacterized protein</fullName>
    </submittedName>
</protein>
<comment type="caution">
    <text evidence="1">The sequence shown here is derived from an EMBL/GenBank/DDBJ whole genome shotgun (WGS) entry which is preliminary data.</text>
</comment>
<proteinExistence type="predicted"/>
<accession>A0AAV1ZQ75</accession>